<keyword evidence="1" id="KW-0328">Glycosyltransferase</keyword>
<keyword evidence="2" id="KW-1185">Reference proteome</keyword>
<organism evidence="1 2">
    <name type="scientific">Blastococcus deserti</name>
    <dbReference type="NCBI Taxonomy" id="2259033"/>
    <lineage>
        <taxon>Bacteria</taxon>
        <taxon>Bacillati</taxon>
        <taxon>Actinomycetota</taxon>
        <taxon>Actinomycetes</taxon>
        <taxon>Geodermatophilales</taxon>
        <taxon>Geodermatophilaceae</taxon>
        <taxon>Blastococcus</taxon>
    </lineage>
</organism>
<accession>A0ABW4XDU3</accession>
<dbReference type="Proteomes" id="UP001597402">
    <property type="component" value="Unassembled WGS sequence"/>
</dbReference>
<evidence type="ECO:0000313" key="1">
    <source>
        <dbReference type="EMBL" id="MFD2093545.1"/>
    </source>
</evidence>
<sequence length="371" mass="40916">MTTTVALRGNTYAYLRGGGHLWVYLNWARGLQRSGCEVLWLEVVPGADDVTARNLRHLRTLLTDYGLGDSLVVATFSGAPLRGSGLPEEGVLDGVDLLLDLAYDTPEHLVRKCRRSALVDIDPGLTQCWWADGLVSPVDHDFYFTTGEGVGGRHSRVPDCGVEWVHVTPVVDTESWATSPLADDGAPFTTITHWEGDEWFCHGGASFDNSKRAGFAPYLELPARTAAPLELALPLESVYDGENLLAAGWRLRDSWEVARTPTAYQSYIRSSRGEFSCAKPSTVHLRNAWVSDRTLCYLSSGRPVIVQDTGPSSYLPEGEGFLRFRSPTEAARRLEAVITDYDRHSARARQLATEVFDAKKVLSSVLERTLS</sequence>
<dbReference type="EMBL" id="JBHUHP010000022">
    <property type="protein sequence ID" value="MFD2093545.1"/>
    <property type="molecule type" value="Genomic_DNA"/>
</dbReference>
<reference evidence="2" key="1">
    <citation type="journal article" date="2019" name="Int. J. Syst. Evol. Microbiol.">
        <title>The Global Catalogue of Microorganisms (GCM) 10K type strain sequencing project: providing services to taxonomists for standard genome sequencing and annotation.</title>
        <authorList>
            <consortium name="The Broad Institute Genomics Platform"/>
            <consortium name="The Broad Institute Genome Sequencing Center for Infectious Disease"/>
            <person name="Wu L."/>
            <person name="Ma J."/>
        </authorList>
    </citation>
    <scope>NUCLEOTIDE SEQUENCE [LARGE SCALE GENOMIC DNA]</scope>
    <source>
        <strain evidence="2">JCM 3338</strain>
    </source>
</reference>
<dbReference type="RefSeq" id="WP_376879238.1">
    <property type="nucleotide sequence ID" value="NZ_JBHUHP010000022.1"/>
</dbReference>
<dbReference type="GO" id="GO:0016757">
    <property type="term" value="F:glycosyltransferase activity"/>
    <property type="evidence" value="ECO:0007669"/>
    <property type="project" value="UniProtKB-KW"/>
</dbReference>
<evidence type="ECO:0000313" key="2">
    <source>
        <dbReference type="Proteomes" id="UP001597402"/>
    </source>
</evidence>
<dbReference type="EC" id="2.4.-.-" evidence="1"/>
<comment type="caution">
    <text evidence="1">The sequence shown here is derived from an EMBL/GenBank/DDBJ whole genome shotgun (WGS) entry which is preliminary data.</text>
</comment>
<proteinExistence type="predicted"/>
<name>A0ABW4XDU3_9ACTN</name>
<protein>
    <submittedName>
        <fullName evidence="1">Glycosyltransferase</fullName>
        <ecNumber evidence="1">2.4.-.-</ecNumber>
    </submittedName>
</protein>
<keyword evidence="1" id="KW-0808">Transferase</keyword>
<gene>
    <name evidence="1" type="ORF">ACFSHS_18450</name>
</gene>